<dbReference type="Proteomes" id="UP000235897">
    <property type="component" value="Unassembled WGS sequence"/>
</dbReference>
<dbReference type="OrthoDB" id="4732009at2"/>
<protein>
    <submittedName>
        <fullName evidence="1">Uncharacterized protein</fullName>
    </submittedName>
</protein>
<sequence>MTTKGSCCVANFLTPQQLSELKEQVRTDAAKHNGQYFAHHGGSEIESSLLGVLGAAPEFRQLLASLYQAGAGKSAFNDEVLKVLRCVQGNSGRRESNCFHYDASLVTVLLPIEIPQNGTDRGDLIMFPNLRPVRSNVLFNVLEKALLQNALSRKLIAAAIRRHLLKPEKLQLVPGNLYLFWGYRTLHANEPCDPASRRATAIFHFGDPHAGSFATRLILKLNQRRARRATVLGTQRAV</sequence>
<comment type="caution">
    <text evidence="1">The sequence shown here is derived from an EMBL/GenBank/DDBJ whole genome shotgun (WGS) entry which is preliminary data.</text>
</comment>
<evidence type="ECO:0000313" key="2">
    <source>
        <dbReference type="Proteomes" id="UP000235897"/>
    </source>
</evidence>
<reference evidence="1 2" key="1">
    <citation type="submission" date="2018-01" db="EMBL/GenBank/DDBJ databases">
        <title>Denitrification phenotypes of diverse strains of Pseudomonas stutzeri.</title>
        <authorList>
            <person name="Milligan D.A."/>
            <person name="Bergaust L."/>
            <person name="Bakken L.R."/>
            <person name="Frostegard A."/>
        </authorList>
    </citation>
    <scope>NUCLEOTIDE SEQUENCE [LARGE SCALE GENOMIC DNA]</scope>
    <source>
        <strain evidence="1 2">28a3</strain>
    </source>
</reference>
<name>A0A2N8T1S1_STUST</name>
<dbReference type="AlphaFoldDB" id="A0A2N8T1S1"/>
<gene>
    <name evidence="1" type="ORF">CXL00_04755</name>
</gene>
<dbReference type="EMBL" id="POUW01000001">
    <property type="protein sequence ID" value="PNG08680.1"/>
    <property type="molecule type" value="Genomic_DNA"/>
</dbReference>
<organism evidence="1 2">
    <name type="scientific">Stutzerimonas stutzeri</name>
    <name type="common">Pseudomonas stutzeri</name>
    <dbReference type="NCBI Taxonomy" id="316"/>
    <lineage>
        <taxon>Bacteria</taxon>
        <taxon>Pseudomonadati</taxon>
        <taxon>Pseudomonadota</taxon>
        <taxon>Gammaproteobacteria</taxon>
        <taxon>Pseudomonadales</taxon>
        <taxon>Pseudomonadaceae</taxon>
        <taxon>Stutzerimonas</taxon>
    </lineage>
</organism>
<evidence type="ECO:0000313" key="1">
    <source>
        <dbReference type="EMBL" id="PNG08680.1"/>
    </source>
</evidence>
<dbReference type="RefSeq" id="WP_052035320.1">
    <property type="nucleotide sequence ID" value="NZ_JAMOIG010000024.1"/>
</dbReference>
<proteinExistence type="predicted"/>
<accession>A0A2N8T1S1</accession>